<feature type="region of interest" description="Disordered" evidence="1">
    <location>
        <begin position="1"/>
        <end position="31"/>
    </location>
</feature>
<name>A0A830D498_9LAMI</name>
<gene>
    <name evidence="2" type="ORF">PHJA_002611900</name>
</gene>
<dbReference type="Proteomes" id="UP000653305">
    <property type="component" value="Unassembled WGS sequence"/>
</dbReference>
<sequence>MLSDQLNPPSSRPHRPGPHRPGTADMGPHRLRFRPKRQWHVPDWRMRKFPPVCRAGPPHCLDCRIRPRRYRLLRRQPCRRVQLAARR</sequence>
<accession>A0A830D498</accession>
<evidence type="ECO:0000313" key="3">
    <source>
        <dbReference type="Proteomes" id="UP000653305"/>
    </source>
</evidence>
<dbReference type="AlphaFoldDB" id="A0A830D498"/>
<proteinExistence type="predicted"/>
<comment type="caution">
    <text evidence="2">The sequence shown here is derived from an EMBL/GenBank/DDBJ whole genome shotgun (WGS) entry which is preliminary data.</text>
</comment>
<keyword evidence="3" id="KW-1185">Reference proteome</keyword>
<organism evidence="2 3">
    <name type="scientific">Phtheirospermum japonicum</name>
    <dbReference type="NCBI Taxonomy" id="374723"/>
    <lineage>
        <taxon>Eukaryota</taxon>
        <taxon>Viridiplantae</taxon>
        <taxon>Streptophyta</taxon>
        <taxon>Embryophyta</taxon>
        <taxon>Tracheophyta</taxon>
        <taxon>Spermatophyta</taxon>
        <taxon>Magnoliopsida</taxon>
        <taxon>eudicotyledons</taxon>
        <taxon>Gunneridae</taxon>
        <taxon>Pentapetalae</taxon>
        <taxon>asterids</taxon>
        <taxon>lamiids</taxon>
        <taxon>Lamiales</taxon>
        <taxon>Orobanchaceae</taxon>
        <taxon>Orobanchaceae incertae sedis</taxon>
        <taxon>Phtheirospermum</taxon>
    </lineage>
</organism>
<evidence type="ECO:0000256" key="1">
    <source>
        <dbReference type="SAM" id="MobiDB-lite"/>
    </source>
</evidence>
<evidence type="ECO:0000313" key="2">
    <source>
        <dbReference type="EMBL" id="GFQ04679.1"/>
    </source>
</evidence>
<protein>
    <submittedName>
        <fullName evidence="2">Protein np24</fullName>
    </submittedName>
</protein>
<dbReference type="EMBL" id="BMAC01000967">
    <property type="protein sequence ID" value="GFQ04679.1"/>
    <property type="molecule type" value="Genomic_DNA"/>
</dbReference>
<reference evidence="2" key="1">
    <citation type="submission" date="2020-07" db="EMBL/GenBank/DDBJ databases">
        <title>Ethylene signaling mediates host invasion by parasitic plants.</title>
        <authorList>
            <person name="Yoshida S."/>
        </authorList>
    </citation>
    <scope>NUCLEOTIDE SEQUENCE</scope>
    <source>
        <strain evidence="2">Okayama</strain>
    </source>
</reference>